<evidence type="ECO:0000313" key="6">
    <source>
        <dbReference type="Proteomes" id="UP001164746"/>
    </source>
</evidence>
<evidence type="ECO:0000256" key="3">
    <source>
        <dbReference type="ARBA" id="ARBA00023136"/>
    </source>
</evidence>
<feature type="transmembrane region" description="Helical" evidence="4">
    <location>
        <begin position="91"/>
        <end position="114"/>
    </location>
</feature>
<dbReference type="Proteomes" id="UP001164746">
    <property type="component" value="Chromosome 12"/>
</dbReference>
<evidence type="ECO:0000256" key="2">
    <source>
        <dbReference type="ARBA" id="ARBA00022989"/>
    </source>
</evidence>
<keyword evidence="6" id="KW-1185">Reference proteome</keyword>
<organism evidence="5 6">
    <name type="scientific">Mya arenaria</name>
    <name type="common">Soft-shell clam</name>
    <dbReference type="NCBI Taxonomy" id="6604"/>
    <lineage>
        <taxon>Eukaryota</taxon>
        <taxon>Metazoa</taxon>
        <taxon>Spiralia</taxon>
        <taxon>Lophotrochozoa</taxon>
        <taxon>Mollusca</taxon>
        <taxon>Bivalvia</taxon>
        <taxon>Autobranchia</taxon>
        <taxon>Heteroconchia</taxon>
        <taxon>Euheterodonta</taxon>
        <taxon>Imparidentia</taxon>
        <taxon>Neoheterodontei</taxon>
        <taxon>Myida</taxon>
        <taxon>Myoidea</taxon>
        <taxon>Myidae</taxon>
        <taxon>Mya</taxon>
    </lineage>
</organism>
<sequence length="415" mass="46396">MDVSDLAKDSKPLSDPLCTDIMIKASEEPLEDHGKFARIKQWFQFENSNQRKNLVTNLVVYINIILLGWTYDQLTTAFPDIQLILNTNVQQTSLIFTMNAVGYMLGSLAMGYCYDEVNHLRRVDGFLCGGRGGGDDATVLSRWGTESRHLTQGTYLSYGLGGVLAPLDTRLFLAPRVPPTAINTIGQDKLGNFSLEWNTTSTPNDYRSHSNISKIPHFLSSSFGESDVRYGVMFITFCAAESKVQSFLFPFVMLQMGWSKFDGAYLLFLLWGFFTAGRSTGVVIARFLSPRKLACLCLCTLIVSYIILAVGGLLEINAIIWTIVPFIGLGLSLVFPTFVVWTHENAIEVKGKMSGFFQFVAAVGFFTDPFYIGYLMEYESPMYMLYIGIPQATCSLIIFISTTLWISSRKVKTKV</sequence>
<keyword evidence="2 4" id="KW-1133">Transmembrane helix</keyword>
<dbReference type="Pfam" id="PF07690">
    <property type="entry name" value="MFS_1"/>
    <property type="match status" value="1"/>
</dbReference>
<dbReference type="PANTHER" id="PTHR23121">
    <property type="entry name" value="SODIUM-DEPENDENT GLUCOSE TRANSPORTER 1"/>
    <property type="match status" value="1"/>
</dbReference>
<proteinExistence type="predicted"/>
<feature type="transmembrane region" description="Helical" evidence="4">
    <location>
        <begin position="54"/>
        <end position="71"/>
    </location>
</feature>
<dbReference type="InterPro" id="IPR036259">
    <property type="entry name" value="MFS_trans_sf"/>
</dbReference>
<dbReference type="EMBL" id="CP111023">
    <property type="protein sequence ID" value="WAR21418.1"/>
    <property type="molecule type" value="Genomic_DNA"/>
</dbReference>
<accession>A0ABY7FGW6</accession>
<dbReference type="Gene3D" id="1.20.1250.20">
    <property type="entry name" value="MFS general substrate transporter like domains"/>
    <property type="match status" value="1"/>
</dbReference>
<evidence type="ECO:0000256" key="4">
    <source>
        <dbReference type="SAM" id="Phobius"/>
    </source>
</evidence>
<keyword evidence="3 4" id="KW-0472">Membrane</keyword>
<dbReference type="PANTHER" id="PTHR23121:SF9">
    <property type="entry name" value="SODIUM-DEPENDENT GLUCOSE TRANSPORTER 1"/>
    <property type="match status" value="1"/>
</dbReference>
<feature type="transmembrane region" description="Helical" evidence="4">
    <location>
        <begin position="293"/>
        <end position="313"/>
    </location>
</feature>
<feature type="transmembrane region" description="Helical" evidence="4">
    <location>
        <begin position="384"/>
        <end position="406"/>
    </location>
</feature>
<protein>
    <submittedName>
        <fullName evidence="5">MFS4B-like protein</fullName>
    </submittedName>
</protein>
<feature type="transmembrane region" description="Helical" evidence="4">
    <location>
        <begin position="319"/>
        <end position="341"/>
    </location>
</feature>
<keyword evidence="1 4" id="KW-0812">Transmembrane</keyword>
<evidence type="ECO:0000313" key="5">
    <source>
        <dbReference type="EMBL" id="WAR21418.1"/>
    </source>
</evidence>
<dbReference type="SUPFAM" id="SSF103473">
    <property type="entry name" value="MFS general substrate transporter"/>
    <property type="match status" value="1"/>
</dbReference>
<feature type="transmembrane region" description="Helical" evidence="4">
    <location>
        <begin position="264"/>
        <end position="288"/>
    </location>
</feature>
<dbReference type="InterPro" id="IPR011701">
    <property type="entry name" value="MFS"/>
</dbReference>
<name>A0ABY7FGW6_MYAAR</name>
<evidence type="ECO:0000256" key="1">
    <source>
        <dbReference type="ARBA" id="ARBA00022692"/>
    </source>
</evidence>
<reference evidence="5" key="1">
    <citation type="submission" date="2022-11" db="EMBL/GenBank/DDBJ databases">
        <title>Centuries of genome instability and evolution in soft-shell clam transmissible cancer (bioRxiv).</title>
        <authorList>
            <person name="Hart S.F.M."/>
            <person name="Yonemitsu M.A."/>
            <person name="Giersch R.M."/>
            <person name="Beal B.F."/>
            <person name="Arriagada G."/>
            <person name="Davis B.W."/>
            <person name="Ostrander E.A."/>
            <person name="Goff S.P."/>
            <person name="Metzger M.J."/>
        </authorList>
    </citation>
    <scope>NUCLEOTIDE SEQUENCE</scope>
    <source>
        <strain evidence="5">MELC-2E11</strain>
        <tissue evidence="5">Siphon/mantle</tissue>
    </source>
</reference>
<feature type="transmembrane region" description="Helical" evidence="4">
    <location>
        <begin position="353"/>
        <end position="372"/>
    </location>
</feature>
<feature type="transmembrane region" description="Helical" evidence="4">
    <location>
        <begin position="230"/>
        <end position="252"/>
    </location>
</feature>
<gene>
    <name evidence="5" type="ORF">MAR_015392</name>
</gene>